<gene>
    <name evidence="2" type="ORF">DET45_11016</name>
</gene>
<keyword evidence="1" id="KW-0812">Transmembrane</keyword>
<name>A0A317Q8W9_9GAMM</name>
<keyword evidence="3" id="KW-1185">Reference proteome</keyword>
<dbReference type="AlphaFoldDB" id="A0A317Q8W9"/>
<dbReference type="Proteomes" id="UP000246964">
    <property type="component" value="Unassembled WGS sequence"/>
</dbReference>
<dbReference type="OrthoDB" id="6227277at2"/>
<dbReference type="RefSeq" id="WP_110076176.1">
    <property type="nucleotide sequence ID" value="NZ_QGTT01000010.1"/>
</dbReference>
<reference evidence="2 3" key="1">
    <citation type="submission" date="2018-05" db="EMBL/GenBank/DDBJ databases">
        <title>Freshwater and sediment microbial communities from various areas in North America, analyzing microbe dynamics in response to fracking.</title>
        <authorList>
            <person name="Lamendella R."/>
        </authorList>
    </citation>
    <scope>NUCLEOTIDE SEQUENCE [LARGE SCALE GENOMIC DNA]</scope>
    <source>
        <strain evidence="2 3">125B1</strain>
    </source>
</reference>
<keyword evidence="1" id="KW-0472">Membrane</keyword>
<proteinExistence type="predicted"/>
<dbReference type="EMBL" id="QGTT01000010">
    <property type="protein sequence ID" value="PWW11831.1"/>
    <property type="molecule type" value="Genomic_DNA"/>
</dbReference>
<keyword evidence="1" id="KW-1133">Transmembrane helix</keyword>
<organism evidence="2 3">
    <name type="scientific">Pseudidiomarina maritima</name>
    <dbReference type="NCBI Taxonomy" id="519453"/>
    <lineage>
        <taxon>Bacteria</taxon>
        <taxon>Pseudomonadati</taxon>
        <taxon>Pseudomonadota</taxon>
        <taxon>Gammaproteobacteria</taxon>
        <taxon>Alteromonadales</taxon>
        <taxon>Idiomarinaceae</taxon>
        <taxon>Pseudidiomarina</taxon>
    </lineage>
</organism>
<comment type="caution">
    <text evidence="2">The sequence shown here is derived from an EMBL/GenBank/DDBJ whole genome shotgun (WGS) entry which is preliminary data.</text>
</comment>
<protein>
    <submittedName>
        <fullName evidence="2">Uncharacterized protein</fullName>
    </submittedName>
</protein>
<accession>A0A317Q8W9</accession>
<evidence type="ECO:0000313" key="3">
    <source>
        <dbReference type="Proteomes" id="UP000246964"/>
    </source>
</evidence>
<sequence>MTTPNNSSSNALDSLIDETMRNGGEITPPKDLWRGIEASISRQQLGSQLQVNNNRRWVIGVAASLFVAIGVFMGTHHVQKLSPGNRLQTEAQMKLLTMVTQQHQQQRELLLSNYQDAGFTPSFSELEVELQQLREAAIKVTQQLQQEPNNLELWKFLQWLHQQELELLKTMYMQPRTYRQV</sequence>
<evidence type="ECO:0000256" key="1">
    <source>
        <dbReference type="SAM" id="Phobius"/>
    </source>
</evidence>
<feature type="transmembrane region" description="Helical" evidence="1">
    <location>
        <begin position="57"/>
        <end position="78"/>
    </location>
</feature>
<evidence type="ECO:0000313" key="2">
    <source>
        <dbReference type="EMBL" id="PWW11831.1"/>
    </source>
</evidence>